<dbReference type="Proteomes" id="UP000032142">
    <property type="component" value="Unassembled WGS sequence"/>
</dbReference>
<protein>
    <submittedName>
        <fullName evidence="1">Uncharacterized protein</fullName>
    </submittedName>
</protein>
<keyword evidence="2" id="KW-1185">Reference proteome</keyword>
<name>A0A0B0NBM7_GOSAR</name>
<reference evidence="2" key="1">
    <citation type="submission" date="2014-09" db="EMBL/GenBank/DDBJ databases">
        <authorList>
            <person name="Mudge J."/>
            <person name="Ramaraj T."/>
            <person name="Lindquist I.E."/>
            <person name="Bharti A.K."/>
            <person name="Sundararajan A."/>
            <person name="Cameron C.T."/>
            <person name="Woodward J.E."/>
            <person name="May G.D."/>
            <person name="Brubaker C."/>
            <person name="Broadhvest J."/>
            <person name="Wilkins T.A."/>
        </authorList>
    </citation>
    <scope>NUCLEOTIDE SEQUENCE</scope>
    <source>
        <strain evidence="2">cv. AKA8401</strain>
    </source>
</reference>
<proteinExistence type="predicted"/>
<evidence type="ECO:0000313" key="2">
    <source>
        <dbReference type="Proteomes" id="UP000032142"/>
    </source>
</evidence>
<accession>A0A0B0NBM7</accession>
<dbReference type="EMBL" id="KN393089">
    <property type="protein sequence ID" value="KHG10077.1"/>
    <property type="molecule type" value="Genomic_DNA"/>
</dbReference>
<sequence length="18" mass="1903">MIELALVASSLSKPVTDE</sequence>
<evidence type="ECO:0000313" key="1">
    <source>
        <dbReference type="EMBL" id="KHG10077.1"/>
    </source>
</evidence>
<organism evidence="1 2">
    <name type="scientific">Gossypium arboreum</name>
    <name type="common">Tree cotton</name>
    <name type="synonym">Gossypium nanking</name>
    <dbReference type="NCBI Taxonomy" id="29729"/>
    <lineage>
        <taxon>Eukaryota</taxon>
        <taxon>Viridiplantae</taxon>
        <taxon>Streptophyta</taxon>
        <taxon>Embryophyta</taxon>
        <taxon>Tracheophyta</taxon>
        <taxon>Spermatophyta</taxon>
        <taxon>Magnoliopsida</taxon>
        <taxon>eudicotyledons</taxon>
        <taxon>Gunneridae</taxon>
        <taxon>Pentapetalae</taxon>
        <taxon>rosids</taxon>
        <taxon>malvids</taxon>
        <taxon>Malvales</taxon>
        <taxon>Malvaceae</taxon>
        <taxon>Malvoideae</taxon>
        <taxon>Gossypium</taxon>
    </lineage>
</organism>
<gene>
    <name evidence="1" type="ORF">F383_07614</name>
</gene>
<dbReference type="AlphaFoldDB" id="A0A0B0NBM7"/>